<dbReference type="AlphaFoldDB" id="A0A381UCT4"/>
<sequence length="138" mass="14787">VSYMIWVFIGLFSYGCMTGILKIALRDIPPGVALVVTNSVLTLAAIIWAFTRNESFGPHIKLDQPFILLLLASVFLTISVISLYTALSRGPVSIVVPIYAMNMAVAALIGFVLLGESISLVRISGIVMAAGAVFLLTR</sequence>
<feature type="transmembrane region" description="Helical" evidence="1">
    <location>
        <begin position="94"/>
        <end position="114"/>
    </location>
</feature>
<accession>A0A381UCT4</accession>
<feature type="domain" description="EamA" evidence="2">
    <location>
        <begin position="3"/>
        <end position="137"/>
    </location>
</feature>
<dbReference type="GO" id="GO:0016020">
    <property type="term" value="C:membrane"/>
    <property type="evidence" value="ECO:0007669"/>
    <property type="project" value="InterPro"/>
</dbReference>
<keyword evidence="1" id="KW-0472">Membrane</keyword>
<dbReference type="SUPFAM" id="SSF103481">
    <property type="entry name" value="Multidrug resistance efflux transporter EmrE"/>
    <property type="match status" value="1"/>
</dbReference>
<dbReference type="InterPro" id="IPR000620">
    <property type="entry name" value="EamA_dom"/>
</dbReference>
<dbReference type="InterPro" id="IPR037185">
    <property type="entry name" value="EmrE-like"/>
</dbReference>
<gene>
    <name evidence="3" type="ORF">METZ01_LOCUS78870</name>
</gene>
<feature type="transmembrane region" description="Helical" evidence="1">
    <location>
        <begin position="66"/>
        <end position="87"/>
    </location>
</feature>
<dbReference type="Pfam" id="PF00892">
    <property type="entry name" value="EamA"/>
    <property type="match status" value="1"/>
</dbReference>
<feature type="transmembrane region" description="Helical" evidence="1">
    <location>
        <begin position="32"/>
        <end position="51"/>
    </location>
</feature>
<feature type="non-terminal residue" evidence="3">
    <location>
        <position position="1"/>
    </location>
</feature>
<feature type="transmembrane region" description="Helical" evidence="1">
    <location>
        <begin position="120"/>
        <end position="137"/>
    </location>
</feature>
<keyword evidence="1" id="KW-0812">Transmembrane</keyword>
<feature type="transmembrane region" description="Helical" evidence="1">
    <location>
        <begin position="6"/>
        <end position="25"/>
    </location>
</feature>
<protein>
    <recommendedName>
        <fullName evidence="2">EamA domain-containing protein</fullName>
    </recommendedName>
</protein>
<keyword evidence="1" id="KW-1133">Transmembrane helix</keyword>
<dbReference type="Gene3D" id="1.10.3730.20">
    <property type="match status" value="1"/>
</dbReference>
<evidence type="ECO:0000259" key="2">
    <source>
        <dbReference type="Pfam" id="PF00892"/>
    </source>
</evidence>
<reference evidence="3" key="1">
    <citation type="submission" date="2018-05" db="EMBL/GenBank/DDBJ databases">
        <authorList>
            <person name="Lanie J.A."/>
            <person name="Ng W.-L."/>
            <person name="Kazmierczak K.M."/>
            <person name="Andrzejewski T.M."/>
            <person name="Davidsen T.M."/>
            <person name="Wayne K.J."/>
            <person name="Tettelin H."/>
            <person name="Glass J.I."/>
            <person name="Rusch D."/>
            <person name="Podicherti R."/>
            <person name="Tsui H.-C.T."/>
            <person name="Winkler M.E."/>
        </authorList>
    </citation>
    <scope>NUCLEOTIDE SEQUENCE</scope>
</reference>
<organism evidence="3">
    <name type="scientific">marine metagenome</name>
    <dbReference type="NCBI Taxonomy" id="408172"/>
    <lineage>
        <taxon>unclassified sequences</taxon>
        <taxon>metagenomes</taxon>
        <taxon>ecological metagenomes</taxon>
    </lineage>
</organism>
<evidence type="ECO:0000256" key="1">
    <source>
        <dbReference type="SAM" id="Phobius"/>
    </source>
</evidence>
<dbReference type="EMBL" id="UINC01006187">
    <property type="protein sequence ID" value="SVA26016.1"/>
    <property type="molecule type" value="Genomic_DNA"/>
</dbReference>
<evidence type="ECO:0000313" key="3">
    <source>
        <dbReference type="EMBL" id="SVA26016.1"/>
    </source>
</evidence>
<name>A0A381UCT4_9ZZZZ</name>
<proteinExistence type="predicted"/>